<proteinExistence type="predicted"/>
<reference evidence="2" key="1">
    <citation type="submission" date="2020-05" db="EMBL/GenBank/DDBJ databases">
        <authorList>
            <person name="Chiriac C."/>
            <person name="Salcher M."/>
            <person name="Ghai R."/>
            <person name="Kavagutti S V."/>
        </authorList>
    </citation>
    <scope>NUCLEOTIDE SEQUENCE</scope>
</reference>
<organism evidence="2">
    <name type="scientific">freshwater metagenome</name>
    <dbReference type="NCBI Taxonomy" id="449393"/>
    <lineage>
        <taxon>unclassified sequences</taxon>
        <taxon>metagenomes</taxon>
        <taxon>ecological metagenomes</taxon>
    </lineage>
</organism>
<sequence>MPGALPATMDSCPRKNVACLGSKSNPRSSMPDRAATTSGSSMKPKRNRIWNTPGSTLVTSVRSLGSTRGTSAVCTATMRVHLCNTLLCLRLFTKAGGALPRSLNMNTAVPDTRATSMCSSSTSTMGRSPRWMRAATNWRPRRQVVIWANSTMATSNGNQPPWGILGMLAPRNAASTTNNGTQTNMAFHAGQLQRLRHTS</sequence>
<dbReference type="EMBL" id="CAEZTS010000036">
    <property type="protein sequence ID" value="CAB4574137.1"/>
    <property type="molecule type" value="Genomic_DNA"/>
</dbReference>
<evidence type="ECO:0000256" key="1">
    <source>
        <dbReference type="SAM" id="MobiDB-lite"/>
    </source>
</evidence>
<gene>
    <name evidence="2" type="ORF">UFOPK1722_00581</name>
</gene>
<name>A0A6J6EDA6_9ZZZZ</name>
<feature type="region of interest" description="Disordered" evidence="1">
    <location>
        <begin position="20"/>
        <end position="53"/>
    </location>
</feature>
<protein>
    <submittedName>
        <fullName evidence="2">Unannotated protein</fullName>
    </submittedName>
</protein>
<evidence type="ECO:0000313" key="2">
    <source>
        <dbReference type="EMBL" id="CAB4574137.1"/>
    </source>
</evidence>
<dbReference type="AlphaFoldDB" id="A0A6J6EDA6"/>
<accession>A0A6J6EDA6</accession>